<name>A0ABD0JSW3_9CAEN</name>
<dbReference type="EMBL" id="JACVVK020000337">
    <property type="protein sequence ID" value="KAK7477963.1"/>
    <property type="molecule type" value="Genomic_DNA"/>
</dbReference>
<evidence type="ECO:0000259" key="16">
    <source>
        <dbReference type="Pfam" id="PF20806"/>
    </source>
</evidence>
<keyword evidence="7 13" id="KW-1133">Transmembrane helix</keyword>
<evidence type="ECO:0000256" key="6">
    <source>
        <dbReference type="ARBA" id="ARBA00022889"/>
    </source>
</evidence>
<dbReference type="Pfam" id="PF08441">
    <property type="entry name" value="Integrin_A_Ig_1"/>
    <property type="match status" value="1"/>
</dbReference>
<evidence type="ECO:0000256" key="9">
    <source>
        <dbReference type="ARBA" id="ARBA00023136"/>
    </source>
</evidence>
<keyword evidence="11" id="KW-0325">Glycoprotein</keyword>
<sequence>PTVTCAVPPPLTVFSTFRYQCARAECETQSTVTNDSPVSLADGTAVETDCSQLLTPVLSPTPPPGHDFRLVLCSKTVEDGETGIICYTFPALDFDGDGIDDYVVGIPKGATHLGKIAIFTQDLANIHNITGEQLGAYFGAALAVSDLNGDGKDDIIVGAPFYSDFEGINYEMGRVYIYYQNPNFEFKEHKRDLLDGKRSRARFGMALSHLGDINYDGYNDLGVGAPYDGEDGKGAVYVYHGSKKGIITQASQVILAKEVDTGLTTFGSSLSGGWDQDGNRYPDLIVGSFESDRAVFLKTRPVVRVYASLHIDPTDINLELKSCSLVDDTRVACMKVYSCLEYDGVGVPDELYFDASWELDTLQRNLTRAEQRAFFTNNPLSFRENNTYKLTYKNMMCTNSYAYVKVIGSKTEIPFITRLDIVDFNFKLHERTPSGRRRRDLEPILDQYIPTSVRTEAQILKDCGADNKCIPDLSLVSFRVTAAHIIGRSEELEIMVIVENRKEDAFNTRLYVNLPPGVSFRNKAGVQSVVPVSCGKVDNIDDIVYCDLGNPLPGGEKSSFTLRVSAKDTNETTDALIFILQVNSTNPEELSDTKDNSATVEIPVTASADITIYGKSEPEQVILNTSQVYVAGVDDSRRVEHVYQLSNIGPSSTKEVMLQILWPSHDRRGNPILELEGKLQLNGTGQCVIQLVTPENATKVGYARPGGREVQILLPSDQDEFEDEQRGDGVVLSCSSRRCTVIQCMVGYLGKLDSFVLKIRSKLNVRGFMRRRDRAQVYHIRSSASARIKSLPYNLASVNVSRFATARRSIITTVNTDRLRTGTKKVEWWVIGLAITGGLLALLLLILLLWWCGFFKRRKPEDEGYMVAGVKSSNIDNKIYE</sequence>
<dbReference type="Pfam" id="PF20805">
    <property type="entry name" value="Integrin_A_Ig_2"/>
    <property type="match status" value="1"/>
</dbReference>
<organism evidence="17 18">
    <name type="scientific">Batillaria attramentaria</name>
    <dbReference type="NCBI Taxonomy" id="370345"/>
    <lineage>
        <taxon>Eukaryota</taxon>
        <taxon>Metazoa</taxon>
        <taxon>Spiralia</taxon>
        <taxon>Lophotrochozoa</taxon>
        <taxon>Mollusca</taxon>
        <taxon>Gastropoda</taxon>
        <taxon>Caenogastropoda</taxon>
        <taxon>Sorbeoconcha</taxon>
        <taxon>Cerithioidea</taxon>
        <taxon>Batillariidae</taxon>
        <taxon>Batillaria</taxon>
    </lineage>
</organism>
<dbReference type="InterPro" id="IPR028994">
    <property type="entry name" value="Integrin_alpha_N"/>
</dbReference>
<evidence type="ECO:0000256" key="1">
    <source>
        <dbReference type="ARBA" id="ARBA00004479"/>
    </source>
</evidence>
<evidence type="ECO:0000256" key="8">
    <source>
        <dbReference type="ARBA" id="ARBA00023037"/>
    </source>
</evidence>
<accession>A0ABD0JSW3</accession>
<feature type="domain" description="Integrin alpha first immunoglubulin-like" evidence="14">
    <location>
        <begin position="299"/>
        <end position="462"/>
    </location>
</feature>
<dbReference type="Gene3D" id="2.60.40.1460">
    <property type="entry name" value="Integrin domains. Chain A, domain 2"/>
    <property type="match status" value="1"/>
</dbReference>
<dbReference type="PANTHER" id="PTHR23220">
    <property type="entry name" value="INTEGRIN ALPHA"/>
    <property type="match status" value="1"/>
</dbReference>
<evidence type="ECO:0000256" key="11">
    <source>
        <dbReference type="ARBA" id="ARBA00023180"/>
    </source>
</evidence>
<comment type="similarity">
    <text evidence="2 13">Belongs to the integrin alpha chain family.</text>
</comment>
<dbReference type="InterPro" id="IPR032695">
    <property type="entry name" value="Integrin_dom_sf"/>
</dbReference>
<evidence type="ECO:0000256" key="7">
    <source>
        <dbReference type="ARBA" id="ARBA00022989"/>
    </source>
</evidence>
<protein>
    <recommendedName>
        <fullName evidence="19">Integrin alpha-2 domain-containing protein</fullName>
    </recommendedName>
</protein>
<keyword evidence="5" id="KW-0677">Repeat</keyword>
<dbReference type="SUPFAM" id="SSF69318">
    <property type="entry name" value="Integrin alpha N-terminal domain"/>
    <property type="match status" value="1"/>
</dbReference>
<keyword evidence="8 13" id="KW-0401">Integrin</keyword>
<comment type="subcellular location">
    <subcellularLocation>
        <location evidence="1 13">Membrane</location>
        <topology evidence="1 13">Single-pass type I membrane protein</topology>
    </subcellularLocation>
</comment>
<comment type="caution">
    <text evidence="17">The sequence shown here is derived from an EMBL/GenBank/DDBJ whole genome shotgun (WGS) entry which is preliminary data.</text>
</comment>
<feature type="repeat" description="FG-GAP" evidence="12">
    <location>
        <begin position="252"/>
        <end position="314"/>
    </location>
</feature>
<keyword evidence="9 13" id="KW-0472">Membrane</keyword>
<dbReference type="InterPro" id="IPR013649">
    <property type="entry name" value="Integrin_alpha_Ig-like_1"/>
</dbReference>
<evidence type="ECO:0000256" key="13">
    <source>
        <dbReference type="RuleBase" id="RU003762"/>
    </source>
</evidence>
<dbReference type="AlphaFoldDB" id="A0ABD0JSW3"/>
<feature type="transmembrane region" description="Helical" evidence="13">
    <location>
        <begin position="828"/>
        <end position="851"/>
    </location>
</feature>
<dbReference type="Proteomes" id="UP001519460">
    <property type="component" value="Unassembled WGS sequence"/>
</dbReference>
<evidence type="ECO:0000259" key="15">
    <source>
        <dbReference type="Pfam" id="PF20805"/>
    </source>
</evidence>
<dbReference type="Pfam" id="PF01839">
    <property type="entry name" value="FG-GAP"/>
    <property type="match status" value="2"/>
</dbReference>
<evidence type="ECO:0000313" key="18">
    <source>
        <dbReference type="Proteomes" id="UP001519460"/>
    </source>
</evidence>
<dbReference type="SMART" id="SM00191">
    <property type="entry name" value="Int_alpha"/>
    <property type="match status" value="4"/>
</dbReference>
<dbReference type="Gene3D" id="1.20.5.930">
    <property type="entry name" value="Bicelle-embedded integrin alpha(iib) transmembrane segment"/>
    <property type="match status" value="1"/>
</dbReference>
<keyword evidence="3 13" id="KW-0812">Transmembrane</keyword>
<dbReference type="InterPro" id="IPR013517">
    <property type="entry name" value="FG-GAP"/>
</dbReference>
<dbReference type="PANTHER" id="PTHR23220:SF133">
    <property type="entry name" value="INTEGRIN ALPHA-PS2"/>
    <property type="match status" value="1"/>
</dbReference>
<dbReference type="Gene3D" id="2.130.10.130">
    <property type="entry name" value="Integrin alpha, N-terminal"/>
    <property type="match status" value="1"/>
</dbReference>
<dbReference type="GO" id="GO:0007155">
    <property type="term" value="P:cell adhesion"/>
    <property type="evidence" value="ECO:0007669"/>
    <property type="project" value="UniProtKB-KW"/>
</dbReference>
<dbReference type="InterPro" id="IPR000413">
    <property type="entry name" value="Integrin_alpha"/>
</dbReference>
<dbReference type="PRINTS" id="PR01185">
    <property type="entry name" value="INTEGRINA"/>
</dbReference>
<evidence type="ECO:0000256" key="3">
    <source>
        <dbReference type="ARBA" id="ARBA00022692"/>
    </source>
</evidence>
<dbReference type="SUPFAM" id="SSF69179">
    <property type="entry name" value="Integrin domains"/>
    <property type="match status" value="3"/>
</dbReference>
<dbReference type="InterPro" id="IPR048286">
    <property type="entry name" value="Integrin_alpha_Ig-like_3"/>
</dbReference>
<dbReference type="Gene3D" id="2.60.40.1530">
    <property type="entry name" value="ntegrin, alpha v. Chain A, domain 4"/>
    <property type="match status" value="1"/>
</dbReference>
<keyword evidence="4" id="KW-0732">Signal</keyword>
<gene>
    <name evidence="17" type="ORF">BaRGS_00030792</name>
</gene>
<evidence type="ECO:0000256" key="4">
    <source>
        <dbReference type="ARBA" id="ARBA00022729"/>
    </source>
</evidence>
<keyword evidence="18" id="KW-1185">Reference proteome</keyword>
<proteinExistence type="inferred from homology"/>
<keyword evidence="6 13" id="KW-0130">Cell adhesion</keyword>
<dbReference type="InterPro" id="IPR013519">
    <property type="entry name" value="Int_alpha_beta-p"/>
</dbReference>
<feature type="domain" description="Integrin alpha third immunoglobulin-like" evidence="16">
    <location>
        <begin position="611"/>
        <end position="797"/>
    </location>
</feature>
<evidence type="ECO:0000259" key="14">
    <source>
        <dbReference type="Pfam" id="PF08441"/>
    </source>
</evidence>
<evidence type="ECO:0000313" key="17">
    <source>
        <dbReference type="EMBL" id="KAK7477963.1"/>
    </source>
</evidence>
<dbReference type="Gene3D" id="2.60.40.1510">
    <property type="entry name" value="ntegrin, alpha v. Chain A, domain 3"/>
    <property type="match status" value="1"/>
</dbReference>
<feature type="domain" description="Integrin alpha second immunoglobulin-like" evidence="15">
    <location>
        <begin position="463"/>
        <end position="604"/>
    </location>
</feature>
<evidence type="ECO:0000256" key="12">
    <source>
        <dbReference type="PROSITE-ProRule" id="PRU00803"/>
    </source>
</evidence>
<feature type="repeat" description="FG-GAP" evidence="12">
    <location>
        <begin position="189"/>
        <end position="248"/>
    </location>
</feature>
<dbReference type="GO" id="GO:0007229">
    <property type="term" value="P:integrin-mediated signaling pathway"/>
    <property type="evidence" value="ECO:0007669"/>
    <property type="project" value="UniProtKB-KW"/>
</dbReference>
<dbReference type="PROSITE" id="PS51470">
    <property type="entry name" value="FG_GAP"/>
    <property type="match status" value="3"/>
</dbReference>
<dbReference type="InterPro" id="IPR048285">
    <property type="entry name" value="Integrin_alpha_Ig-like_2"/>
</dbReference>
<feature type="repeat" description="FG-GAP" evidence="12">
    <location>
        <begin position="124"/>
        <end position="187"/>
    </location>
</feature>
<evidence type="ECO:0008006" key="19">
    <source>
        <dbReference type="Google" id="ProtNLM"/>
    </source>
</evidence>
<dbReference type="GO" id="GO:0016020">
    <property type="term" value="C:membrane"/>
    <property type="evidence" value="ECO:0007669"/>
    <property type="project" value="UniProtKB-SubCell"/>
</dbReference>
<keyword evidence="10 13" id="KW-0675">Receptor</keyword>
<evidence type="ECO:0000256" key="2">
    <source>
        <dbReference type="ARBA" id="ARBA00008054"/>
    </source>
</evidence>
<feature type="non-terminal residue" evidence="17">
    <location>
        <position position="1"/>
    </location>
</feature>
<evidence type="ECO:0000256" key="10">
    <source>
        <dbReference type="ARBA" id="ARBA00023170"/>
    </source>
</evidence>
<dbReference type="Pfam" id="PF20806">
    <property type="entry name" value="Integrin_A_Ig_3"/>
    <property type="match status" value="1"/>
</dbReference>
<reference evidence="17 18" key="1">
    <citation type="journal article" date="2023" name="Sci. Data">
        <title>Genome assembly of the Korean intertidal mud-creeper Batillaria attramentaria.</title>
        <authorList>
            <person name="Patra A.K."/>
            <person name="Ho P.T."/>
            <person name="Jun S."/>
            <person name="Lee S.J."/>
            <person name="Kim Y."/>
            <person name="Won Y.J."/>
        </authorList>
    </citation>
    <scope>NUCLEOTIDE SEQUENCE [LARGE SCALE GENOMIC DNA]</scope>
    <source>
        <strain evidence="17">Wonlab-2016</strain>
    </source>
</reference>
<evidence type="ECO:0000256" key="5">
    <source>
        <dbReference type="ARBA" id="ARBA00022737"/>
    </source>
</evidence>